<gene>
    <name evidence="12" type="ORF">O1Q98_11710</name>
</gene>
<dbReference type="Proteomes" id="UP001219630">
    <property type="component" value="Chromosome"/>
</dbReference>
<dbReference type="Gene3D" id="1.10.3720.10">
    <property type="entry name" value="MetI-like"/>
    <property type="match status" value="1"/>
</dbReference>
<dbReference type="RefSeq" id="WP_125261252.1">
    <property type="nucleotide sequence ID" value="NZ_CP114280.1"/>
</dbReference>
<comment type="subcellular location">
    <subcellularLocation>
        <location evidence="1">Cell inner membrane</location>
        <topology evidence="1">Multi-pass membrane protein</topology>
    </subcellularLocation>
    <subcellularLocation>
        <location evidence="10">Cell membrane</location>
        <topology evidence="10">Multi-pass membrane protein</topology>
    </subcellularLocation>
</comment>
<dbReference type="SUPFAM" id="SSF161098">
    <property type="entry name" value="MetI-like"/>
    <property type="match status" value="1"/>
</dbReference>
<dbReference type="NCBIfam" id="TIGR01726">
    <property type="entry name" value="HEQRo_perm_3TM"/>
    <property type="match status" value="1"/>
</dbReference>
<dbReference type="InterPro" id="IPR000515">
    <property type="entry name" value="MetI-like"/>
</dbReference>
<evidence type="ECO:0000256" key="3">
    <source>
        <dbReference type="ARBA" id="ARBA00022448"/>
    </source>
</evidence>
<keyword evidence="4" id="KW-1003">Cell membrane</keyword>
<evidence type="ECO:0000256" key="9">
    <source>
        <dbReference type="ARBA" id="ARBA00023136"/>
    </source>
</evidence>
<dbReference type="InterPro" id="IPR035906">
    <property type="entry name" value="MetI-like_sf"/>
</dbReference>
<evidence type="ECO:0000256" key="4">
    <source>
        <dbReference type="ARBA" id="ARBA00022475"/>
    </source>
</evidence>
<keyword evidence="13" id="KW-1185">Reference proteome</keyword>
<sequence>MDFSIIIDNFGYLMWGSFPEGPLGGAALTLALSLMAGCASALLGTVLGVALAMNRGTGGALLALVLGFFRAIPVIMLIFWTYFLLPIVFGVDIPAITTVVCALTLIASAYLAHGVKAGIMAIAVGQWQAGLSLGLGRWQTLWYIVLPQALRMMVPSFINQWISLIKDTSLAYIVGVGELTFLATQVNNRSMVYPAEVFLFIALVYFVFCLALEAVAHAVRQRFSTTPVPARRRLFGWRRAVNIAHVSNPPIDDPQINDLQIHDLQINNPQREAR</sequence>
<evidence type="ECO:0000256" key="5">
    <source>
        <dbReference type="ARBA" id="ARBA00022519"/>
    </source>
</evidence>
<evidence type="ECO:0000313" key="12">
    <source>
        <dbReference type="EMBL" id="WFN54352.1"/>
    </source>
</evidence>
<evidence type="ECO:0000313" key="13">
    <source>
        <dbReference type="Proteomes" id="UP001219630"/>
    </source>
</evidence>
<feature type="domain" description="ABC transmembrane type-1" evidence="11">
    <location>
        <begin position="26"/>
        <end position="216"/>
    </location>
</feature>
<dbReference type="PANTHER" id="PTHR30614">
    <property type="entry name" value="MEMBRANE COMPONENT OF AMINO ACID ABC TRANSPORTER"/>
    <property type="match status" value="1"/>
</dbReference>
<keyword evidence="9 10" id="KW-0472">Membrane</keyword>
<dbReference type="InterPro" id="IPR043429">
    <property type="entry name" value="ArtM/GltK/GlnP/TcyL/YhdX-like"/>
</dbReference>
<evidence type="ECO:0000256" key="6">
    <source>
        <dbReference type="ARBA" id="ARBA00022692"/>
    </source>
</evidence>
<keyword evidence="6 10" id="KW-0812">Transmembrane</keyword>
<dbReference type="PROSITE" id="PS50928">
    <property type="entry name" value="ABC_TM1"/>
    <property type="match status" value="1"/>
</dbReference>
<dbReference type="PANTHER" id="PTHR30614:SF21">
    <property type="entry name" value="AMINO ACID ABC TRANSPORTER PERMEASE"/>
    <property type="match status" value="1"/>
</dbReference>
<feature type="transmembrane region" description="Helical" evidence="10">
    <location>
        <begin position="23"/>
        <end position="53"/>
    </location>
</feature>
<evidence type="ECO:0000256" key="7">
    <source>
        <dbReference type="ARBA" id="ARBA00022970"/>
    </source>
</evidence>
<evidence type="ECO:0000259" key="11">
    <source>
        <dbReference type="PROSITE" id="PS50928"/>
    </source>
</evidence>
<evidence type="ECO:0000256" key="1">
    <source>
        <dbReference type="ARBA" id="ARBA00004429"/>
    </source>
</evidence>
<organism evidence="12 13">
    <name type="scientific">Dickeya lacustris</name>
    <dbReference type="NCBI Taxonomy" id="2259638"/>
    <lineage>
        <taxon>Bacteria</taxon>
        <taxon>Pseudomonadati</taxon>
        <taxon>Pseudomonadota</taxon>
        <taxon>Gammaproteobacteria</taxon>
        <taxon>Enterobacterales</taxon>
        <taxon>Pectobacteriaceae</taxon>
        <taxon>Dickeya</taxon>
    </lineage>
</organism>
<reference evidence="12 13" key="1">
    <citation type="submission" date="2022-12" db="EMBL/GenBank/DDBJ databases">
        <title>Complete genome sequencing of Dickeya lacustris type strain LMG30899.</title>
        <authorList>
            <person name="Dobhal S."/>
            <person name="Arizala D."/>
            <person name="Arif M."/>
        </authorList>
    </citation>
    <scope>NUCLEOTIDE SEQUENCE [LARGE SCALE GENOMIC DNA]</scope>
    <source>
        <strain evidence="12 13">LMG30899</strain>
    </source>
</reference>
<protein>
    <submittedName>
        <fullName evidence="12">Amino acid ABC transporter permease</fullName>
    </submittedName>
</protein>
<dbReference type="Pfam" id="PF00528">
    <property type="entry name" value="BPD_transp_1"/>
    <property type="match status" value="1"/>
</dbReference>
<accession>A0ABY8G334</accession>
<keyword evidence="3 10" id="KW-0813">Transport</keyword>
<comment type="similarity">
    <text evidence="2">Belongs to the binding-protein-dependent transport system permease family. HisMQ subfamily.</text>
</comment>
<feature type="transmembrane region" description="Helical" evidence="10">
    <location>
        <begin position="198"/>
        <end position="216"/>
    </location>
</feature>
<dbReference type="CDD" id="cd06261">
    <property type="entry name" value="TM_PBP2"/>
    <property type="match status" value="1"/>
</dbReference>
<keyword evidence="8 10" id="KW-1133">Transmembrane helix</keyword>
<keyword evidence="5" id="KW-0997">Cell inner membrane</keyword>
<evidence type="ECO:0000256" key="10">
    <source>
        <dbReference type="RuleBase" id="RU363032"/>
    </source>
</evidence>
<feature type="transmembrane region" description="Helical" evidence="10">
    <location>
        <begin position="60"/>
        <end position="83"/>
    </location>
</feature>
<evidence type="ECO:0000256" key="2">
    <source>
        <dbReference type="ARBA" id="ARBA00010072"/>
    </source>
</evidence>
<dbReference type="InterPro" id="IPR010065">
    <property type="entry name" value="AA_ABC_transptr_permease_3TM"/>
</dbReference>
<dbReference type="EMBL" id="CP114280">
    <property type="protein sequence ID" value="WFN54352.1"/>
    <property type="molecule type" value="Genomic_DNA"/>
</dbReference>
<proteinExistence type="inferred from homology"/>
<keyword evidence="7" id="KW-0029">Amino-acid transport</keyword>
<name>A0ABY8G334_9GAMM</name>
<evidence type="ECO:0000256" key="8">
    <source>
        <dbReference type="ARBA" id="ARBA00022989"/>
    </source>
</evidence>
<feature type="transmembrane region" description="Helical" evidence="10">
    <location>
        <begin position="89"/>
        <end position="110"/>
    </location>
</feature>